<protein>
    <submittedName>
        <fullName evidence="15">TonB-dependent receptor</fullName>
    </submittedName>
</protein>
<sequence>MFLLRVRQVLTSTLLALGALPVVAAGLAAQSGTITGKVTNAESGRPIENATIKAAVAGGMSYGAVSGADGAFRIVNLPDGSYTVSVSAIGFAPKTSSSVRPGAVLTIAMTARTTTLDQTVVTASRSRPEKVLDAPAQISVVSSEQIAERPVVTVTDHLRSSPGVDVSRGGLAQSNVVARGFNNAFSGSMLMLQDYRFAGVPSLRVNVPFLFTGTNEDIDRMEILLGPASALYGPNSSNGVLHIITKSPFASQGTTISVDGGERSIIRTGLRHAGKLNEKAAYKVSGEYMQGKDWEYNDLKEPKIFSTSLVVPESRRGKASQRDFDLQRFTGEARLDLRPREGMEAITTLGYTKIGSGLELTGTNGTAQIKNWSYTNLQQRFRWNRLFAQAFINASDAGNENALDDKGTFLLGSGQPIVDKSRVVATQLQHGFEMGKKQSFTYGLDYIWTNPQTGNTTNGVNEDVDNVTEYGAYLQSSTKPTEKIELLLAARGDANNVIEGQFFSPRAALIFRPTPNQNLRFTYNRAFSTPANFSFFLDLLAAPNVGGSGFDVRARGNPPKEGFQFRRDCTSSAVSGLCMKSRLAGGGQFVGANAAAAFGPLIGANAGALNPSVTAGIQGALQQAGFPAATAAALAPGLATGLIQHLATRAPTSAELSTRLSIIGTSTPLQAAQVADIDPLRASFNNTFEVGYKGRIGSRVGFDMSFWGQERGDVGTASAIATPNVFFGDTTQLKGYISGQTTSYLTTALQQAAGLPVGNATALATGIGAALGPSLGRSFAPAPLGVVTFDNATSTSTDLYLTYSSVGKSIWVRGLDLATDISATDRVTVDLSYSWQSQNIFRSVPGGNNLPLMSNSPNSRGSLGMRYRNDENGLGFELRTRYNEAYPVNSSYYTTNFAFPIAAGQPGAVANASGGANRCSPAPAGTFCYENVPEALTVDAQVSKRFDLGSQKLMWSLNAQNMFDNRMRTFPGVPETGRLIMTRLQYSF</sequence>
<keyword evidence="2 10" id="KW-0813">Transport</keyword>
<dbReference type="Gene3D" id="2.40.170.20">
    <property type="entry name" value="TonB-dependent receptor, beta-barrel domain"/>
    <property type="match status" value="2"/>
</dbReference>
<dbReference type="InterPro" id="IPR036942">
    <property type="entry name" value="Beta-barrel_TonB_sf"/>
</dbReference>
<dbReference type="PANTHER" id="PTHR30069:SF29">
    <property type="entry name" value="HEMOGLOBIN AND HEMOGLOBIN-HAPTOGLOBIN-BINDING PROTEIN 1-RELATED"/>
    <property type="match status" value="1"/>
</dbReference>
<dbReference type="InterPro" id="IPR012910">
    <property type="entry name" value="Plug_dom"/>
</dbReference>
<evidence type="ECO:0000256" key="9">
    <source>
        <dbReference type="ARBA" id="ARBA00023237"/>
    </source>
</evidence>
<dbReference type="InterPro" id="IPR000531">
    <property type="entry name" value="Beta-barrel_TonB"/>
</dbReference>
<keyword evidence="8 15" id="KW-0675">Receptor</keyword>
<feature type="domain" description="TonB-dependent receptor plug" evidence="14">
    <location>
        <begin position="131"/>
        <end position="240"/>
    </location>
</feature>
<dbReference type="PROSITE" id="PS52016">
    <property type="entry name" value="TONB_DEPENDENT_REC_3"/>
    <property type="match status" value="1"/>
</dbReference>
<keyword evidence="16" id="KW-1185">Reference proteome</keyword>
<evidence type="ECO:0000256" key="1">
    <source>
        <dbReference type="ARBA" id="ARBA00004571"/>
    </source>
</evidence>
<gene>
    <name evidence="15" type="ORF">HKW67_04735</name>
</gene>
<dbReference type="GO" id="GO:0009279">
    <property type="term" value="C:cell outer membrane"/>
    <property type="evidence" value="ECO:0007669"/>
    <property type="project" value="UniProtKB-SubCell"/>
</dbReference>
<comment type="subcellular location">
    <subcellularLocation>
        <location evidence="1 10">Cell outer membrane</location>
        <topology evidence="1 10">Multi-pass membrane protein</topology>
    </subcellularLocation>
</comment>
<evidence type="ECO:0000313" key="15">
    <source>
        <dbReference type="EMBL" id="QJR34869.1"/>
    </source>
</evidence>
<feature type="domain" description="TonB-dependent receptor-like beta-barrel" evidence="13">
    <location>
        <begin position="362"/>
        <end position="558"/>
    </location>
</feature>
<dbReference type="InterPro" id="IPR008969">
    <property type="entry name" value="CarboxyPept-like_regulatory"/>
</dbReference>
<dbReference type="Gene3D" id="2.170.130.10">
    <property type="entry name" value="TonB-dependent receptor, plug domain"/>
    <property type="match status" value="1"/>
</dbReference>
<keyword evidence="7 10" id="KW-0472">Membrane</keyword>
<dbReference type="Pfam" id="PF00593">
    <property type="entry name" value="TonB_dep_Rec_b-barrel"/>
    <property type="match status" value="1"/>
</dbReference>
<evidence type="ECO:0000256" key="6">
    <source>
        <dbReference type="ARBA" id="ARBA00023077"/>
    </source>
</evidence>
<feature type="signal peptide" evidence="12">
    <location>
        <begin position="1"/>
        <end position="24"/>
    </location>
</feature>
<evidence type="ECO:0000256" key="7">
    <source>
        <dbReference type="ARBA" id="ARBA00023136"/>
    </source>
</evidence>
<evidence type="ECO:0000259" key="13">
    <source>
        <dbReference type="Pfam" id="PF00593"/>
    </source>
</evidence>
<evidence type="ECO:0000256" key="11">
    <source>
        <dbReference type="RuleBase" id="RU003357"/>
    </source>
</evidence>
<proteinExistence type="inferred from homology"/>
<evidence type="ECO:0000313" key="16">
    <source>
        <dbReference type="Proteomes" id="UP000500938"/>
    </source>
</evidence>
<evidence type="ECO:0000256" key="3">
    <source>
        <dbReference type="ARBA" id="ARBA00022452"/>
    </source>
</evidence>
<dbReference type="GO" id="GO:0044718">
    <property type="term" value="P:siderophore transmembrane transport"/>
    <property type="evidence" value="ECO:0007669"/>
    <property type="project" value="TreeGrafter"/>
</dbReference>
<dbReference type="PANTHER" id="PTHR30069">
    <property type="entry name" value="TONB-DEPENDENT OUTER MEMBRANE RECEPTOR"/>
    <property type="match status" value="1"/>
</dbReference>
<dbReference type="RefSeq" id="WP_171224296.1">
    <property type="nucleotide sequence ID" value="NZ_CP053085.1"/>
</dbReference>
<dbReference type="Gene3D" id="2.60.40.1120">
    <property type="entry name" value="Carboxypeptidase-like, regulatory domain"/>
    <property type="match status" value="1"/>
</dbReference>
<dbReference type="Proteomes" id="UP000500938">
    <property type="component" value="Chromosome"/>
</dbReference>
<evidence type="ECO:0000256" key="10">
    <source>
        <dbReference type="PROSITE-ProRule" id="PRU01360"/>
    </source>
</evidence>
<organism evidence="15 16">
    <name type="scientific">Gemmatimonas groenlandica</name>
    <dbReference type="NCBI Taxonomy" id="2732249"/>
    <lineage>
        <taxon>Bacteria</taxon>
        <taxon>Pseudomonadati</taxon>
        <taxon>Gemmatimonadota</taxon>
        <taxon>Gemmatimonadia</taxon>
        <taxon>Gemmatimonadales</taxon>
        <taxon>Gemmatimonadaceae</taxon>
        <taxon>Gemmatimonas</taxon>
    </lineage>
</organism>
<evidence type="ECO:0000256" key="12">
    <source>
        <dbReference type="SAM" id="SignalP"/>
    </source>
</evidence>
<keyword evidence="5 12" id="KW-0732">Signal</keyword>
<dbReference type="AlphaFoldDB" id="A0A6M4IM47"/>
<dbReference type="InterPro" id="IPR037066">
    <property type="entry name" value="Plug_dom_sf"/>
</dbReference>
<feature type="chain" id="PRO_5026914940" evidence="12">
    <location>
        <begin position="25"/>
        <end position="988"/>
    </location>
</feature>
<dbReference type="EMBL" id="CP053085">
    <property type="protein sequence ID" value="QJR34869.1"/>
    <property type="molecule type" value="Genomic_DNA"/>
</dbReference>
<evidence type="ECO:0000256" key="2">
    <source>
        <dbReference type="ARBA" id="ARBA00022448"/>
    </source>
</evidence>
<dbReference type="SUPFAM" id="SSF49464">
    <property type="entry name" value="Carboxypeptidase regulatory domain-like"/>
    <property type="match status" value="1"/>
</dbReference>
<accession>A0A6M4IM47</accession>
<dbReference type="KEGG" id="ggr:HKW67_04735"/>
<dbReference type="GO" id="GO:0015344">
    <property type="term" value="F:siderophore uptake transmembrane transporter activity"/>
    <property type="evidence" value="ECO:0007669"/>
    <property type="project" value="TreeGrafter"/>
</dbReference>
<reference evidence="15 16" key="1">
    <citation type="submission" date="2020-05" db="EMBL/GenBank/DDBJ databases">
        <title>Complete genome sequence of Gemmatimonas greenlandica TET16.</title>
        <authorList>
            <person name="Zeng Y."/>
        </authorList>
    </citation>
    <scope>NUCLEOTIDE SEQUENCE [LARGE SCALE GENOMIC DNA]</scope>
    <source>
        <strain evidence="15 16">TET16</strain>
    </source>
</reference>
<keyword evidence="6 11" id="KW-0798">TonB box</keyword>
<keyword evidence="3 10" id="KW-1134">Transmembrane beta strand</keyword>
<dbReference type="SUPFAM" id="SSF56935">
    <property type="entry name" value="Porins"/>
    <property type="match status" value="1"/>
</dbReference>
<dbReference type="Pfam" id="PF07715">
    <property type="entry name" value="Plug"/>
    <property type="match status" value="1"/>
</dbReference>
<evidence type="ECO:0000256" key="4">
    <source>
        <dbReference type="ARBA" id="ARBA00022692"/>
    </source>
</evidence>
<evidence type="ECO:0000256" key="8">
    <source>
        <dbReference type="ARBA" id="ARBA00023170"/>
    </source>
</evidence>
<dbReference type="Pfam" id="PF13620">
    <property type="entry name" value="CarboxypepD_reg"/>
    <property type="match status" value="1"/>
</dbReference>
<name>A0A6M4IM47_9BACT</name>
<evidence type="ECO:0000259" key="14">
    <source>
        <dbReference type="Pfam" id="PF07715"/>
    </source>
</evidence>
<keyword evidence="9 10" id="KW-0998">Cell outer membrane</keyword>
<comment type="similarity">
    <text evidence="10 11">Belongs to the TonB-dependent receptor family.</text>
</comment>
<evidence type="ECO:0000256" key="5">
    <source>
        <dbReference type="ARBA" id="ARBA00022729"/>
    </source>
</evidence>
<dbReference type="InterPro" id="IPR039426">
    <property type="entry name" value="TonB-dep_rcpt-like"/>
</dbReference>
<keyword evidence="4 10" id="KW-0812">Transmembrane</keyword>